<accession>A0ABY6YYP7</accession>
<feature type="domain" description="Na+-translocating membrane potential-generating system MpsC" evidence="1">
    <location>
        <begin position="6"/>
        <end position="108"/>
    </location>
</feature>
<dbReference type="Proteomes" id="UP001164803">
    <property type="component" value="Chromosome"/>
</dbReference>
<dbReference type="EMBL" id="CP104064">
    <property type="protein sequence ID" value="WAH35428.1"/>
    <property type="molecule type" value="Genomic_DNA"/>
</dbReference>
<keyword evidence="3" id="KW-1185">Reference proteome</keyword>
<protein>
    <submittedName>
        <fullName evidence="2">DUF2294 domain-containing protein</fullName>
    </submittedName>
</protein>
<gene>
    <name evidence="2" type="ORF">NZD86_14095</name>
</gene>
<organism evidence="2 3">
    <name type="scientific">Alicyclobacillus dauci</name>
    <dbReference type="NCBI Taxonomy" id="1475485"/>
    <lineage>
        <taxon>Bacteria</taxon>
        <taxon>Bacillati</taxon>
        <taxon>Bacillota</taxon>
        <taxon>Bacilli</taxon>
        <taxon>Bacillales</taxon>
        <taxon>Alicyclobacillaceae</taxon>
        <taxon>Alicyclobacillus</taxon>
    </lineage>
</organism>
<evidence type="ECO:0000259" key="1">
    <source>
        <dbReference type="Pfam" id="PF10057"/>
    </source>
</evidence>
<dbReference type="Pfam" id="PF10057">
    <property type="entry name" value="MpsC"/>
    <property type="match status" value="1"/>
</dbReference>
<name>A0ABY6YYP7_9BACL</name>
<sequence length="227" mass="26067">MAETFMQQRIGAYIGRLFRDSFGRGPRSAYVSLGNEFVIIHLVDFLSPVEEILLEEGQERSVIKMRDTLMRRLSPDIKGSIGEITGEDIEELYYDWSLVNRSGLIVAVAKTREAFGRVRDLFKVNDELLTQFLDVSVLTQREPKALSAYQIDPGTLIIVREGILLPVEKEIINLGDASYLKHVKRGLELRHLQNRTQFETLYGRNVTGTFVDWDFHLDKCLTVFKLK</sequence>
<proteinExistence type="predicted"/>
<reference evidence="2" key="1">
    <citation type="submission" date="2022-08" db="EMBL/GenBank/DDBJ databases">
        <title>Alicyclobacillus dauci DSM2870, complete genome.</title>
        <authorList>
            <person name="Wang Q."/>
            <person name="Cai R."/>
            <person name="Wang Z."/>
        </authorList>
    </citation>
    <scope>NUCLEOTIDE SEQUENCE</scope>
    <source>
        <strain evidence="2">DSM 28700</strain>
    </source>
</reference>
<dbReference type="RefSeq" id="WP_268042667.1">
    <property type="nucleotide sequence ID" value="NZ_CP104064.1"/>
</dbReference>
<evidence type="ECO:0000313" key="3">
    <source>
        <dbReference type="Proteomes" id="UP001164803"/>
    </source>
</evidence>
<dbReference type="InterPro" id="IPR018745">
    <property type="entry name" value="MpsC"/>
</dbReference>
<evidence type="ECO:0000313" key="2">
    <source>
        <dbReference type="EMBL" id="WAH35428.1"/>
    </source>
</evidence>